<dbReference type="InterPro" id="IPR008965">
    <property type="entry name" value="CBM2/CBM3_carb-bd_dom_sf"/>
</dbReference>
<dbReference type="InterPro" id="IPR024745">
    <property type="entry name" value="GH44_cat"/>
</dbReference>
<dbReference type="InterPro" id="IPR001956">
    <property type="entry name" value="CBM3"/>
</dbReference>
<dbReference type="PROSITE" id="PS51172">
    <property type="entry name" value="CBM3"/>
    <property type="match status" value="1"/>
</dbReference>
<organism evidence="3 4">
    <name type="scientific">Paenibacillus flagellatus</name>
    <dbReference type="NCBI Taxonomy" id="2211139"/>
    <lineage>
        <taxon>Bacteria</taxon>
        <taxon>Bacillati</taxon>
        <taxon>Bacillota</taxon>
        <taxon>Bacilli</taxon>
        <taxon>Bacillales</taxon>
        <taxon>Paenibacillaceae</taxon>
        <taxon>Paenibacillus</taxon>
    </lineage>
</organism>
<dbReference type="InterPro" id="IPR003961">
    <property type="entry name" value="FN3_dom"/>
</dbReference>
<proteinExistence type="predicted"/>
<sequence>MEIFKRKGIHAMPSLPTLRKPGRLLRLATAAALLLGSIGFPGTQHHARAEARIEASAEATPSIVEAGSSANVDITVTSSETTSVMIDLELFDSSLNRVKQIVVDNVAVTAGQPATVPFRWDVPATLAPGRYIVSFGVFGAGWSARINEWFAAAASITVTGGAQSPVLASSAAVSPAGAAYGDTIVVDAAVTVAADTEAVTELRLIGPDGAEALTRSFAGTLRAAEPNRFRTEWTVPEGAAAGSYAVGVDVYSPDRLGTYHQNREAARFSVTPTTGQPLPAPEHVQAVPFPTAVDLSWSAVPGATGYEVEADGVAAPAGGATETAYRHEGLAPDTEHAYRVRAVGIGGAPGAWSEPVQVRTKPDSGENPASAVKVAVKTGTDASTPMLGPNFRIVNASRSPIALSDVKVRYYFTIDGEEKPLSIGFWSSVPDQSRNVSASFVKMPTPAADADRYLEIGFADGAGTLAPGGDVVINTWINKSDWSNFDQTNDYSFERSTDLSDSLKTTAYVSGHLSWGQEPVLLDLPPFPSRIAAVPADTSVALTWEPVAGATGYDVMADGSIVGPLSEASFTQQWLAPGTRHTYYVRTRSGERTGVWSPAVTVKTTGLPNIPAPANIKSQRTDTSIALTWSAPDAEITGYDIEVDGSVLDAGTSTSYTHEGLEPGSRHTYRIRAKQDAVPGTWSALLSLNTTYTPTGTFDVDIEVDPSADRQPISPYIYGTNDDLSGVDRWTARRMGGNRLTTYNWENNASNSGDDEAFHSDRYVAHYFGGVPWSETGDEPGVGVTGFHERSLAQGAYTLTTLQTAGYVAKDVDGYVTQAETAPSSRWVEVKPAKNAPFSLTPDLTDDAVYMDELVNLLVSRFGNASTATGVRGYEIDNEPGIWRKTHAYMHPQPAGAAEVLNKGIALAKAVKNVDPHAELFGPAAFGFDDMYNMFLASDWPALKANYGWYLDYYLDRFRAASEQENRRLLDALDIHWYPETTGGGIRIQYQAGNDNPETNKARLQAPRQLWDTSYTEDTWFFKGDYASFFPLIPSLQRSIDTYNPGTKIAFTEYNYGAEHNIFGGIAQADVLGIYGKFNVYMANFWRMTDATLGSAYVSAAFKLYTDYDGAGSKFGDTKVRAETSDIENSSVYGSVYKDDDDKLHLIVLNKNTDFDMNAIVNIAGDTAYKSARVWAFDASGPAITERQPVARIENNKLVYTVPKLTACHIVLSAEPQ</sequence>
<dbReference type="PANTHER" id="PTHR24099:SF11">
    <property type="entry name" value="FIBRONECTIN TYPE III DOMAIN-CONTAINING 3BA-RELATED"/>
    <property type="match status" value="1"/>
</dbReference>
<dbReference type="Gene3D" id="2.60.40.710">
    <property type="entry name" value="Endoglucanase-like"/>
    <property type="match status" value="1"/>
</dbReference>
<dbReference type="PROSITE" id="PS50853">
    <property type="entry name" value="FN3"/>
    <property type="match status" value="3"/>
</dbReference>
<dbReference type="InterPro" id="IPR050617">
    <property type="entry name" value="E3_ligase_FN3/SPRY"/>
</dbReference>
<dbReference type="SMART" id="SM00060">
    <property type="entry name" value="FN3"/>
    <property type="match status" value="3"/>
</dbReference>
<dbReference type="Pfam" id="PF00041">
    <property type="entry name" value="fn3"/>
    <property type="match status" value="1"/>
</dbReference>
<dbReference type="InterPro" id="IPR036116">
    <property type="entry name" value="FN3_sf"/>
</dbReference>
<keyword evidence="4" id="KW-1185">Reference proteome</keyword>
<dbReference type="PANTHER" id="PTHR24099">
    <property type="entry name" value="E3 UBIQUITIN-PROTEIN LIGASE TRIM36-RELATED"/>
    <property type="match status" value="1"/>
</dbReference>
<feature type="domain" description="Fibronectin type-III" evidence="1">
    <location>
        <begin position="525"/>
        <end position="608"/>
    </location>
</feature>
<evidence type="ECO:0000313" key="4">
    <source>
        <dbReference type="Proteomes" id="UP000247476"/>
    </source>
</evidence>
<dbReference type="CDD" id="cd00063">
    <property type="entry name" value="FN3"/>
    <property type="match status" value="3"/>
</dbReference>
<dbReference type="SMART" id="SM01067">
    <property type="entry name" value="CBM_3"/>
    <property type="match status" value="1"/>
</dbReference>
<reference evidence="3 4" key="1">
    <citation type="submission" date="2018-05" db="EMBL/GenBank/DDBJ databases">
        <title>Paenibacillus flagellatus sp. nov., isolated from selenium mineral soil.</title>
        <authorList>
            <person name="Dai X."/>
        </authorList>
    </citation>
    <scope>NUCLEOTIDE SEQUENCE [LARGE SCALE GENOMIC DNA]</scope>
    <source>
        <strain evidence="3 4">DXL2</strain>
    </source>
</reference>
<feature type="domain" description="Fibronectin type-III" evidence="1">
    <location>
        <begin position="278"/>
        <end position="363"/>
    </location>
</feature>
<dbReference type="SUPFAM" id="SSF51445">
    <property type="entry name" value="(Trans)glycosidases"/>
    <property type="match status" value="1"/>
</dbReference>
<dbReference type="GO" id="GO:0005975">
    <property type="term" value="P:carbohydrate metabolic process"/>
    <property type="evidence" value="ECO:0007669"/>
    <property type="project" value="InterPro"/>
</dbReference>
<dbReference type="SUPFAM" id="SSF49265">
    <property type="entry name" value="Fibronectin type III"/>
    <property type="match status" value="2"/>
</dbReference>
<evidence type="ECO:0000259" key="1">
    <source>
        <dbReference type="PROSITE" id="PS50853"/>
    </source>
</evidence>
<name>A0A2V5JYC3_9BACL</name>
<evidence type="ECO:0000259" key="2">
    <source>
        <dbReference type="PROSITE" id="PS51172"/>
    </source>
</evidence>
<accession>A0A2V5JYC3</accession>
<feature type="domain" description="CBM3" evidence="2">
    <location>
        <begin position="367"/>
        <end position="520"/>
    </location>
</feature>
<comment type="caution">
    <text evidence="3">The sequence shown here is derived from an EMBL/GenBank/DDBJ whole genome shotgun (WGS) entry which is preliminary data.</text>
</comment>
<dbReference type="GO" id="GO:0030248">
    <property type="term" value="F:cellulose binding"/>
    <property type="evidence" value="ECO:0007669"/>
    <property type="project" value="InterPro"/>
</dbReference>
<dbReference type="InterPro" id="IPR036966">
    <property type="entry name" value="CBM3_sf"/>
</dbReference>
<gene>
    <name evidence="3" type="ORF">DLM86_23515</name>
</gene>
<dbReference type="Gene3D" id="3.20.20.80">
    <property type="entry name" value="Glycosidases"/>
    <property type="match status" value="1"/>
</dbReference>
<dbReference type="Proteomes" id="UP000247476">
    <property type="component" value="Unassembled WGS sequence"/>
</dbReference>
<dbReference type="Pfam" id="PF12891">
    <property type="entry name" value="Glyco_hydro_44"/>
    <property type="match status" value="1"/>
</dbReference>
<dbReference type="Gene3D" id="2.60.40.10">
    <property type="entry name" value="Immunoglobulins"/>
    <property type="match status" value="3"/>
</dbReference>
<evidence type="ECO:0000313" key="3">
    <source>
        <dbReference type="EMBL" id="PYI51885.1"/>
    </source>
</evidence>
<feature type="domain" description="Fibronectin type-III" evidence="1">
    <location>
        <begin position="612"/>
        <end position="696"/>
    </location>
</feature>
<protein>
    <submittedName>
        <fullName evidence="3">Uncharacterized protein</fullName>
    </submittedName>
</protein>
<dbReference type="InterPro" id="IPR013783">
    <property type="entry name" value="Ig-like_fold"/>
</dbReference>
<dbReference type="SUPFAM" id="SSF49384">
    <property type="entry name" value="Carbohydrate-binding domain"/>
    <property type="match status" value="1"/>
</dbReference>
<dbReference type="InterPro" id="IPR013780">
    <property type="entry name" value="Glyco_hydro_b"/>
</dbReference>
<dbReference type="EMBL" id="QJVJ01000011">
    <property type="protein sequence ID" value="PYI51885.1"/>
    <property type="molecule type" value="Genomic_DNA"/>
</dbReference>
<dbReference type="Pfam" id="PF00942">
    <property type="entry name" value="CBM_3"/>
    <property type="match status" value="1"/>
</dbReference>
<dbReference type="Gene3D" id="2.60.40.1180">
    <property type="entry name" value="Golgi alpha-mannosidase II"/>
    <property type="match status" value="1"/>
</dbReference>
<dbReference type="AlphaFoldDB" id="A0A2V5JYC3"/>
<dbReference type="InterPro" id="IPR017853">
    <property type="entry name" value="GH"/>
</dbReference>